<accession>A0A2P6C877</accession>
<comment type="caution">
    <text evidence="5">The sequence shown here is derived from an EMBL/GenBank/DDBJ whole genome shotgun (WGS) entry which is preliminary data.</text>
</comment>
<reference evidence="5 6" key="1">
    <citation type="submission" date="2016-12" db="EMBL/GenBank/DDBJ databases">
        <title>Trade-off between light-utilization and light-protection in marine flavobacteria.</title>
        <authorList>
            <person name="Kumagai Y."/>
            <person name="Yoshizawa S."/>
            <person name="Kogure K."/>
            <person name="Iwasaki W."/>
        </authorList>
    </citation>
    <scope>NUCLEOTIDE SEQUENCE [LARGE SCALE GENOMIC DNA]</scope>
    <source>
        <strain evidence="5 6">KCTC 12100</strain>
    </source>
</reference>
<evidence type="ECO:0000256" key="1">
    <source>
        <dbReference type="ARBA" id="ARBA00022603"/>
    </source>
</evidence>
<dbReference type="Pfam" id="PF00398">
    <property type="entry name" value="RrnaAD"/>
    <property type="match status" value="1"/>
</dbReference>
<dbReference type="Proteomes" id="UP000247345">
    <property type="component" value="Unassembled WGS sequence"/>
</dbReference>
<evidence type="ECO:0000313" key="6">
    <source>
        <dbReference type="Proteomes" id="UP000247345"/>
    </source>
</evidence>
<dbReference type="EMBL" id="MSCK01000002">
    <property type="protein sequence ID" value="PQJ69136.1"/>
    <property type="molecule type" value="Genomic_DNA"/>
</dbReference>
<keyword evidence="2" id="KW-0808">Transferase</keyword>
<evidence type="ECO:0000313" key="5">
    <source>
        <dbReference type="EMBL" id="PQJ69136.1"/>
    </source>
</evidence>
<evidence type="ECO:0000256" key="3">
    <source>
        <dbReference type="ARBA" id="ARBA00022691"/>
    </source>
</evidence>
<evidence type="ECO:0000256" key="4">
    <source>
        <dbReference type="ARBA" id="ARBA00022884"/>
    </source>
</evidence>
<evidence type="ECO:0000256" key="2">
    <source>
        <dbReference type="ARBA" id="ARBA00022679"/>
    </source>
</evidence>
<dbReference type="GO" id="GO:0008168">
    <property type="term" value="F:methyltransferase activity"/>
    <property type="evidence" value="ECO:0007669"/>
    <property type="project" value="UniProtKB-KW"/>
</dbReference>
<gene>
    <name evidence="5" type="ORF">BTO14_13985</name>
</gene>
<dbReference type="GO" id="GO:0032259">
    <property type="term" value="P:methylation"/>
    <property type="evidence" value="ECO:0007669"/>
    <property type="project" value="UniProtKB-KW"/>
</dbReference>
<keyword evidence="6" id="KW-1185">Reference proteome</keyword>
<dbReference type="RefSeq" id="WP_105050068.1">
    <property type="nucleotide sequence ID" value="NZ_CP150661.1"/>
</dbReference>
<organism evidence="5 6">
    <name type="scientific">Polaribacter butkevichii</name>
    <dbReference type="NCBI Taxonomy" id="218490"/>
    <lineage>
        <taxon>Bacteria</taxon>
        <taxon>Pseudomonadati</taxon>
        <taxon>Bacteroidota</taxon>
        <taxon>Flavobacteriia</taxon>
        <taxon>Flavobacteriales</taxon>
        <taxon>Flavobacteriaceae</taxon>
    </lineage>
</organism>
<keyword evidence="3" id="KW-0949">S-adenosyl-L-methionine</keyword>
<name>A0A2P6C877_9FLAO</name>
<protein>
    <submittedName>
        <fullName evidence="5">Ribosomal RNA adenine dimethylase</fullName>
    </submittedName>
</protein>
<dbReference type="OrthoDB" id="9805585at2"/>
<keyword evidence="4" id="KW-0694">RNA-binding</keyword>
<dbReference type="GO" id="GO:0003723">
    <property type="term" value="F:RNA binding"/>
    <property type="evidence" value="ECO:0007669"/>
    <property type="project" value="UniProtKB-KW"/>
</dbReference>
<dbReference type="InterPro" id="IPR001737">
    <property type="entry name" value="KsgA/Erm"/>
</dbReference>
<keyword evidence="1 5" id="KW-0489">Methyltransferase</keyword>
<dbReference type="InterPro" id="IPR029063">
    <property type="entry name" value="SAM-dependent_MTases_sf"/>
</dbReference>
<dbReference type="AlphaFoldDB" id="A0A2P6C877"/>
<dbReference type="Gene3D" id="3.40.50.150">
    <property type="entry name" value="Vaccinia Virus protein VP39"/>
    <property type="match status" value="1"/>
</dbReference>
<proteinExistence type="predicted"/>
<sequence length="187" mass="21474">MNNRINFLKESFKNLKTLGTVTPSSRFLAARMLKGIDFSKVEVLVEFGPGNGAITKLILEKLPKNATLICFEINENFYNQLSQIKNKQLIVIKSSAEKIEEELKRFNFNKTNHIISSLPLTIIPEEITNEILKKSFLALEDKGTFIQFQYSLTYFKKLKTVFNQSISLGFEPLNFPPAFVYHCKKVD</sequence>
<dbReference type="SUPFAM" id="SSF53335">
    <property type="entry name" value="S-adenosyl-L-methionine-dependent methyltransferases"/>
    <property type="match status" value="1"/>
</dbReference>